<feature type="non-terminal residue" evidence="5">
    <location>
        <position position="1"/>
    </location>
</feature>
<dbReference type="GO" id="GO:0000921">
    <property type="term" value="P:septin ring assembly"/>
    <property type="evidence" value="ECO:0007669"/>
    <property type="project" value="InterPro"/>
</dbReference>
<dbReference type="AlphaFoldDB" id="W1XVK7"/>
<protein>
    <submittedName>
        <fullName evidence="5">Septation ring formation regulator EzrA</fullName>
    </submittedName>
</protein>
<name>W1XVK7_9ZZZZ</name>
<gene>
    <name evidence="5" type="ORF">Q604_UNBC12042G0001</name>
</gene>
<dbReference type="EMBL" id="AZMM01012042">
    <property type="protein sequence ID" value="ETJ33500.1"/>
    <property type="molecule type" value="Genomic_DNA"/>
</dbReference>
<reference evidence="5" key="1">
    <citation type="submission" date="2013-12" db="EMBL/GenBank/DDBJ databases">
        <title>A Varibaculum cambriense genome reconstructed from a premature infant gut community with otherwise low bacterial novelty that shifts toward anaerobic metabolism during the third week of life.</title>
        <authorList>
            <person name="Brown C.T."/>
            <person name="Sharon I."/>
            <person name="Thomas B.C."/>
            <person name="Castelle C.J."/>
            <person name="Morowitz M.J."/>
            <person name="Banfield J.F."/>
        </authorList>
    </citation>
    <scope>NUCLEOTIDE SEQUENCE</scope>
</reference>
<keyword evidence="4" id="KW-0472">Membrane</keyword>
<dbReference type="GO" id="GO:0005940">
    <property type="term" value="C:septin ring"/>
    <property type="evidence" value="ECO:0007669"/>
    <property type="project" value="InterPro"/>
</dbReference>
<proteinExistence type="predicted"/>
<keyword evidence="2" id="KW-0812">Transmembrane</keyword>
<evidence type="ECO:0000256" key="4">
    <source>
        <dbReference type="ARBA" id="ARBA00023136"/>
    </source>
</evidence>
<organism evidence="5">
    <name type="scientific">human gut metagenome</name>
    <dbReference type="NCBI Taxonomy" id="408170"/>
    <lineage>
        <taxon>unclassified sequences</taxon>
        <taxon>metagenomes</taxon>
        <taxon>organismal metagenomes</taxon>
    </lineage>
</organism>
<sequence length="74" mass="8307">LIEEDITAIRNALAELEKQESKNSGRVLHALDLFEKLQVSVANDTESYGSALPEIEKQLEKIQSEFSQFVTLNS</sequence>
<keyword evidence="3" id="KW-1133">Transmembrane helix</keyword>
<comment type="subcellular location">
    <subcellularLocation>
        <location evidence="1">Membrane</location>
        <topology evidence="1">Single-pass membrane protein</topology>
    </subcellularLocation>
</comment>
<dbReference type="Pfam" id="PF06160">
    <property type="entry name" value="EzrA"/>
    <property type="match status" value="1"/>
</dbReference>
<evidence type="ECO:0000256" key="2">
    <source>
        <dbReference type="ARBA" id="ARBA00022692"/>
    </source>
</evidence>
<dbReference type="InterPro" id="IPR010379">
    <property type="entry name" value="EzrA"/>
</dbReference>
<comment type="caution">
    <text evidence="5">The sequence shown here is derived from an EMBL/GenBank/DDBJ whole genome shotgun (WGS) entry which is preliminary data.</text>
</comment>
<evidence type="ECO:0000256" key="3">
    <source>
        <dbReference type="ARBA" id="ARBA00022989"/>
    </source>
</evidence>
<evidence type="ECO:0000313" key="5">
    <source>
        <dbReference type="EMBL" id="ETJ33500.1"/>
    </source>
</evidence>
<feature type="non-terminal residue" evidence="5">
    <location>
        <position position="74"/>
    </location>
</feature>
<evidence type="ECO:0000256" key="1">
    <source>
        <dbReference type="ARBA" id="ARBA00004167"/>
    </source>
</evidence>
<dbReference type="GO" id="GO:0016020">
    <property type="term" value="C:membrane"/>
    <property type="evidence" value="ECO:0007669"/>
    <property type="project" value="UniProtKB-SubCell"/>
</dbReference>
<accession>W1XVK7</accession>